<dbReference type="SUPFAM" id="SSF52980">
    <property type="entry name" value="Restriction endonuclease-like"/>
    <property type="match status" value="1"/>
</dbReference>
<dbReference type="InterPro" id="IPR015210">
    <property type="entry name" value="NaeI"/>
</dbReference>
<keyword evidence="1" id="KW-0540">Nuclease</keyword>
<reference evidence="6 7" key="1">
    <citation type="submission" date="2020-04" db="EMBL/GenBank/DDBJ databases">
        <title>MicrobeNet Type strains.</title>
        <authorList>
            <person name="Nicholson A.C."/>
        </authorList>
    </citation>
    <scope>NUCLEOTIDE SEQUENCE [LARGE SCALE GENOMIC DNA]</scope>
    <source>
        <strain evidence="6 7">ATCC BAA-788</strain>
    </source>
</reference>
<keyword evidence="3" id="KW-0378">Hydrolase</keyword>
<dbReference type="InterPro" id="IPR036388">
    <property type="entry name" value="WH-like_DNA-bd_sf"/>
</dbReference>
<organism evidence="6 7">
    <name type="scientific">Cellulomonas denverensis</name>
    <dbReference type="NCBI Taxonomy" id="264297"/>
    <lineage>
        <taxon>Bacteria</taxon>
        <taxon>Bacillati</taxon>
        <taxon>Actinomycetota</taxon>
        <taxon>Actinomycetes</taxon>
        <taxon>Micrococcales</taxon>
        <taxon>Cellulomonadaceae</taxon>
        <taxon>Cellulomonas</taxon>
    </lineage>
</organism>
<evidence type="ECO:0000259" key="5">
    <source>
        <dbReference type="Pfam" id="PF09126"/>
    </source>
</evidence>
<comment type="caution">
    <text evidence="6">The sequence shown here is derived from an EMBL/GenBank/DDBJ whole genome shotgun (WGS) entry which is preliminary data.</text>
</comment>
<accession>A0A7X6KUK3</accession>
<evidence type="ECO:0000256" key="4">
    <source>
        <dbReference type="SAM" id="MobiDB-lite"/>
    </source>
</evidence>
<protein>
    <submittedName>
        <fullName evidence="6">Restriction endonuclease</fullName>
    </submittedName>
</protein>
<evidence type="ECO:0000313" key="6">
    <source>
        <dbReference type="EMBL" id="NKY22350.1"/>
    </source>
</evidence>
<dbReference type="GO" id="GO:0009307">
    <property type="term" value="P:DNA restriction-modification system"/>
    <property type="evidence" value="ECO:0007669"/>
    <property type="project" value="InterPro"/>
</dbReference>
<evidence type="ECO:0000256" key="3">
    <source>
        <dbReference type="ARBA" id="ARBA00022801"/>
    </source>
</evidence>
<feature type="domain" description="Type II restriction enzyme NaeI" evidence="5">
    <location>
        <begin position="22"/>
        <end position="307"/>
    </location>
</feature>
<dbReference type="AlphaFoldDB" id="A0A7X6KUK3"/>
<dbReference type="Proteomes" id="UP000581206">
    <property type="component" value="Unassembled WGS sequence"/>
</dbReference>
<evidence type="ECO:0000256" key="2">
    <source>
        <dbReference type="ARBA" id="ARBA00022759"/>
    </source>
</evidence>
<dbReference type="Gene3D" id="3.40.600.10">
    <property type="entry name" value="DNA mismatch repair MutH/Restriction endonuclease, type II"/>
    <property type="match status" value="1"/>
</dbReference>
<dbReference type="RefSeq" id="WP_168629446.1">
    <property type="nucleotide sequence ID" value="NZ_BONL01000012.1"/>
</dbReference>
<dbReference type="GO" id="GO:0003677">
    <property type="term" value="F:DNA binding"/>
    <property type="evidence" value="ECO:0007669"/>
    <property type="project" value="InterPro"/>
</dbReference>
<dbReference type="InterPro" id="IPR037057">
    <property type="entry name" value="DNA_rep_MutH/T2_RE_sf"/>
</dbReference>
<keyword evidence="2 6" id="KW-0255">Endonuclease</keyword>
<dbReference type="GO" id="GO:0009036">
    <property type="term" value="F:type II site-specific deoxyribonuclease activity"/>
    <property type="evidence" value="ECO:0007669"/>
    <property type="project" value="InterPro"/>
</dbReference>
<feature type="region of interest" description="Disordered" evidence="4">
    <location>
        <begin position="300"/>
        <end position="320"/>
    </location>
</feature>
<gene>
    <name evidence="6" type="ORF">HGA03_06675</name>
</gene>
<sequence>MINDLVPGVSGPQYDADEARDAVVDAFRIDDPDGSRAAAVFRATFDQLYDGQHTGRFRWDQLNKTEKTHYGTLLEINLRRAFDDVVGDGKLLDYRICGHDIDCKYSQKMGGWMLPPESFGQLLLVAHADDAGGTWSLGVVRASEENRRRSENRDGKTSLNTRGRQQVVWLHYEAELPPNVLLGLDDETLQAVLKPSSGQGRVNELLRRVTNVRIGRNTIATLARQADYMARLRDNGSGARTILRKEGYLIPGEYEAHKRVARDLGIPVPGPGEVVSVRVVPAGDGDTPVAEIDGRMWRAARSGEAAVESAPKLPETRRRP</sequence>
<dbReference type="Pfam" id="PF09126">
    <property type="entry name" value="NaeI"/>
    <property type="match status" value="1"/>
</dbReference>
<keyword evidence="7" id="KW-1185">Reference proteome</keyword>
<dbReference type="EMBL" id="JAAXOX010000002">
    <property type="protein sequence ID" value="NKY22350.1"/>
    <property type="molecule type" value="Genomic_DNA"/>
</dbReference>
<evidence type="ECO:0000256" key="1">
    <source>
        <dbReference type="ARBA" id="ARBA00022722"/>
    </source>
</evidence>
<proteinExistence type="predicted"/>
<dbReference type="CDD" id="cd22338">
    <property type="entry name" value="NaeI-like"/>
    <property type="match status" value="1"/>
</dbReference>
<dbReference type="InterPro" id="IPR011335">
    <property type="entry name" value="Restrct_endonuc-II-like"/>
</dbReference>
<evidence type="ECO:0000313" key="7">
    <source>
        <dbReference type="Proteomes" id="UP000581206"/>
    </source>
</evidence>
<name>A0A7X6KUK3_9CELL</name>
<dbReference type="Gene3D" id="1.10.10.10">
    <property type="entry name" value="Winged helix-like DNA-binding domain superfamily/Winged helix DNA-binding domain"/>
    <property type="match status" value="1"/>
</dbReference>